<dbReference type="GO" id="GO:0070402">
    <property type="term" value="F:NADPH binding"/>
    <property type="evidence" value="ECO:0007669"/>
    <property type="project" value="TreeGrafter"/>
</dbReference>
<dbReference type="GO" id="GO:0051484">
    <property type="term" value="P:isopentenyl diphosphate biosynthetic process, methylerythritol 4-phosphate pathway involved in terpenoid biosynthetic process"/>
    <property type="evidence" value="ECO:0007669"/>
    <property type="project" value="TreeGrafter"/>
</dbReference>
<proteinExistence type="predicted"/>
<dbReference type="GO" id="GO:0030604">
    <property type="term" value="F:1-deoxy-D-xylulose-5-phosphate reductoisomerase activity"/>
    <property type="evidence" value="ECO:0007669"/>
    <property type="project" value="UniProtKB-EC"/>
</dbReference>
<comment type="caution">
    <text evidence="2">The sequence shown here is derived from an EMBL/GenBank/DDBJ whole genome shotgun (WGS) entry which is preliminary data.</text>
</comment>
<dbReference type="EMBL" id="VSSQ01089659">
    <property type="protein sequence ID" value="MPN35837.1"/>
    <property type="molecule type" value="Genomic_DNA"/>
</dbReference>
<dbReference type="AlphaFoldDB" id="A0A645H9Y7"/>
<dbReference type="Gene3D" id="1.10.1740.10">
    <property type="match status" value="1"/>
</dbReference>
<dbReference type="PANTHER" id="PTHR30525:SF0">
    <property type="entry name" value="1-DEOXY-D-XYLULOSE 5-PHOSPHATE REDUCTOISOMERASE, CHLOROPLASTIC"/>
    <property type="match status" value="1"/>
</dbReference>
<dbReference type="PANTHER" id="PTHR30525">
    <property type="entry name" value="1-DEOXY-D-XYLULOSE 5-PHOSPHATE REDUCTOISOMERASE"/>
    <property type="match status" value="1"/>
</dbReference>
<dbReference type="GO" id="GO:0016853">
    <property type="term" value="F:isomerase activity"/>
    <property type="evidence" value="ECO:0007669"/>
    <property type="project" value="UniProtKB-KW"/>
</dbReference>
<gene>
    <name evidence="2" type="primary">dxr_48</name>
    <name evidence="2" type="ORF">SDC9_183339</name>
</gene>
<dbReference type="GO" id="GO:0030145">
    <property type="term" value="F:manganese ion binding"/>
    <property type="evidence" value="ECO:0007669"/>
    <property type="project" value="TreeGrafter"/>
</dbReference>
<dbReference type="InterPro" id="IPR036169">
    <property type="entry name" value="DXPR_C_sf"/>
</dbReference>
<protein>
    <submittedName>
        <fullName evidence="2">1-deoxy-D-xylulose 5-phosphate reductoisomerase</fullName>
        <ecNumber evidence="2">1.1.1.267</ecNumber>
    </submittedName>
</protein>
<name>A0A645H9Y7_9ZZZZ</name>
<dbReference type="InterPro" id="IPR026877">
    <property type="entry name" value="DXPR_C"/>
</dbReference>
<dbReference type="SUPFAM" id="SSF69055">
    <property type="entry name" value="1-deoxy-D-xylulose-5-phosphate reductoisomerase, C-terminal domain"/>
    <property type="match status" value="1"/>
</dbReference>
<organism evidence="2">
    <name type="scientific">bioreactor metagenome</name>
    <dbReference type="NCBI Taxonomy" id="1076179"/>
    <lineage>
        <taxon>unclassified sequences</taxon>
        <taxon>metagenomes</taxon>
        <taxon>ecological metagenomes</taxon>
    </lineage>
</organism>
<feature type="domain" description="DXP reductoisomerase C-terminal" evidence="1">
    <location>
        <begin position="1"/>
        <end position="58"/>
    </location>
</feature>
<dbReference type="Pfam" id="PF13288">
    <property type="entry name" value="DXPR_C"/>
    <property type="match status" value="1"/>
</dbReference>
<sequence>MPAVLNASNEIAVSKFISGKIKFLDISRIIEKTMNAYTVKYNCSLDDIFEADRWAREYADNLNV</sequence>
<evidence type="ECO:0000259" key="1">
    <source>
        <dbReference type="Pfam" id="PF13288"/>
    </source>
</evidence>
<keyword evidence="2" id="KW-0560">Oxidoreductase</keyword>
<evidence type="ECO:0000313" key="2">
    <source>
        <dbReference type="EMBL" id="MPN35837.1"/>
    </source>
</evidence>
<dbReference type="InterPro" id="IPR003821">
    <property type="entry name" value="DXP_reductoisomerase"/>
</dbReference>
<reference evidence="2" key="1">
    <citation type="submission" date="2019-08" db="EMBL/GenBank/DDBJ databases">
        <authorList>
            <person name="Kucharzyk K."/>
            <person name="Murdoch R.W."/>
            <person name="Higgins S."/>
            <person name="Loffler F."/>
        </authorList>
    </citation>
    <scope>NUCLEOTIDE SEQUENCE</scope>
</reference>
<keyword evidence="2" id="KW-0413">Isomerase</keyword>
<accession>A0A645H9Y7</accession>
<dbReference type="EC" id="1.1.1.267" evidence="2"/>